<dbReference type="RefSeq" id="WP_078482585.1">
    <property type="nucleotide sequence ID" value="NZ_MPRL01000007.1"/>
</dbReference>
<comment type="caution">
    <text evidence="1">The sequence shown here is derived from an EMBL/GenBank/DDBJ whole genome shotgun (WGS) entry which is preliminary data.</text>
</comment>
<proteinExistence type="predicted"/>
<sequence length="63" mass="7291">MTREYPKPTDEAIAMANLEDAIHTILFNLPKGSTLISFYVDEEDKRPTVILKHNGKRNRYEAQ</sequence>
<dbReference type="Proteomes" id="UP000191110">
    <property type="component" value="Unassembled WGS sequence"/>
</dbReference>
<evidence type="ECO:0000313" key="1">
    <source>
        <dbReference type="EMBL" id="OOZ41640.1"/>
    </source>
</evidence>
<keyword evidence="2" id="KW-1185">Reference proteome</keyword>
<organism evidence="1 2">
    <name type="scientific">Solemya pervernicosa gill symbiont</name>
    <dbReference type="NCBI Taxonomy" id="642797"/>
    <lineage>
        <taxon>Bacteria</taxon>
        <taxon>Pseudomonadati</taxon>
        <taxon>Pseudomonadota</taxon>
        <taxon>Gammaproteobacteria</taxon>
        <taxon>sulfur-oxidizing symbionts</taxon>
    </lineage>
</organism>
<gene>
    <name evidence="1" type="ORF">BOW53_02880</name>
</gene>
<dbReference type="EMBL" id="MPRL01000007">
    <property type="protein sequence ID" value="OOZ41640.1"/>
    <property type="molecule type" value="Genomic_DNA"/>
</dbReference>
<protein>
    <submittedName>
        <fullName evidence="1">Uncharacterized protein</fullName>
    </submittedName>
</protein>
<evidence type="ECO:0000313" key="2">
    <source>
        <dbReference type="Proteomes" id="UP000191110"/>
    </source>
</evidence>
<accession>A0A1T2L985</accession>
<reference evidence="1 2" key="1">
    <citation type="submission" date="2016-11" db="EMBL/GenBank/DDBJ databases">
        <title>Mixed transmission modes and dynamic genome evolution in an obligate animal-bacterial symbiosis.</title>
        <authorList>
            <person name="Russell S.L."/>
            <person name="Corbett-Detig R.B."/>
            <person name="Cavanaugh C.M."/>
        </authorList>
    </citation>
    <scope>NUCLEOTIDE SEQUENCE [LARGE SCALE GENOMIC DNA]</scope>
    <source>
        <strain evidence="1">Sveles-Q1</strain>
    </source>
</reference>
<name>A0A1T2L985_9GAMM</name>
<dbReference type="AlphaFoldDB" id="A0A1T2L985"/>